<protein>
    <recommendedName>
        <fullName evidence="3">Integrase SAM-like N-terminal domain-containing protein</fullName>
    </recommendedName>
</protein>
<gene>
    <name evidence="1" type="ORF">ACFSJD_06170</name>
</gene>
<name>A0ABW4EPZ4_9PSEU</name>
<dbReference type="EMBL" id="JBHUCO010000006">
    <property type="protein sequence ID" value="MFD1517062.1"/>
    <property type="molecule type" value="Genomic_DNA"/>
</dbReference>
<comment type="caution">
    <text evidence="1">The sequence shown here is derived from an EMBL/GenBank/DDBJ whole genome shotgun (WGS) entry which is preliminary data.</text>
</comment>
<dbReference type="Proteomes" id="UP001597114">
    <property type="component" value="Unassembled WGS sequence"/>
</dbReference>
<evidence type="ECO:0000313" key="2">
    <source>
        <dbReference type="Proteomes" id="UP001597114"/>
    </source>
</evidence>
<reference evidence="2" key="1">
    <citation type="journal article" date="2019" name="Int. J. Syst. Evol. Microbiol.">
        <title>The Global Catalogue of Microorganisms (GCM) 10K type strain sequencing project: providing services to taxonomists for standard genome sequencing and annotation.</title>
        <authorList>
            <consortium name="The Broad Institute Genomics Platform"/>
            <consortium name="The Broad Institute Genome Sequencing Center for Infectious Disease"/>
            <person name="Wu L."/>
            <person name="Ma J."/>
        </authorList>
    </citation>
    <scope>NUCLEOTIDE SEQUENCE [LARGE SCALE GENOMIC DNA]</scope>
    <source>
        <strain evidence="2">CCM 7043</strain>
    </source>
</reference>
<sequence length="91" mass="9876">MSRNINGEGSIYQRKVGRWIAAAYVPVVGGGIRRQPVYAKTRAEASNKLRELVDRAQKNVPMPPPRLTLAAYLEVAGPRQAARAGDHLAGP</sequence>
<keyword evidence="2" id="KW-1185">Reference proteome</keyword>
<evidence type="ECO:0008006" key="3">
    <source>
        <dbReference type="Google" id="ProtNLM"/>
    </source>
</evidence>
<evidence type="ECO:0000313" key="1">
    <source>
        <dbReference type="EMBL" id="MFD1517062.1"/>
    </source>
</evidence>
<accession>A0ABW4EPZ4</accession>
<proteinExistence type="predicted"/>
<organism evidence="1 2">
    <name type="scientific">Pseudonocardia yunnanensis</name>
    <dbReference type="NCBI Taxonomy" id="58107"/>
    <lineage>
        <taxon>Bacteria</taxon>
        <taxon>Bacillati</taxon>
        <taxon>Actinomycetota</taxon>
        <taxon>Actinomycetes</taxon>
        <taxon>Pseudonocardiales</taxon>
        <taxon>Pseudonocardiaceae</taxon>
        <taxon>Pseudonocardia</taxon>
    </lineage>
</organism>